<reference evidence="9" key="1">
    <citation type="submission" date="2018-06" db="EMBL/GenBank/DDBJ databases">
        <authorList>
            <person name="Zhirakovskaya E."/>
        </authorList>
    </citation>
    <scope>NUCLEOTIDE SEQUENCE</scope>
</reference>
<dbReference type="NCBIfam" id="TIGR01853">
    <property type="entry name" value="lipid_A_lpxD"/>
    <property type="match status" value="1"/>
</dbReference>
<dbReference type="Pfam" id="PF25087">
    <property type="entry name" value="GMPPB_C"/>
    <property type="match status" value="1"/>
</dbReference>
<dbReference type="InterPro" id="IPR011004">
    <property type="entry name" value="Trimer_LpxA-like_sf"/>
</dbReference>
<accession>A0A3B1AL64</accession>
<protein>
    <submittedName>
        <fullName evidence="9">UDP-3-O-[3-hydroxymyristoyl] glucosamine N-acyltransferase</fullName>
        <ecNumber evidence="9">2.3.1.191</ecNumber>
    </submittedName>
</protein>
<keyword evidence="6 9" id="KW-0012">Acyltransferase</keyword>
<dbReference type="GO" id="GO:0016020">
    <property type="term" value="C:membrane"/>
    <property type="evidence" value="ECO:0007669"/>
    <property type="project" value="GOC"/>
</dbReference>
<dbReference type="HAMAP" id="MF_00523">
    <property type="entry name" value="LpxD"/>
    <property type="match status" value="1"/>
</dbReference>
<proteinExistence type="inferred from homology"/>
<gene>
    <name evidence="9" type="ORF">MNBD_GAMMA22-708</name>
</gene>
<dbReference type="Gene3D" id="1.20.5.170">
    <property type="match status" value="1"/>
</dbReference>
<evidence type="ECO:0000256" key="5">
    <source>
        <dbReference type="ARBA" id="ARBA00023098"/>
    </source>
</evidence>
<evidence type="ECO:0000256" key="4">
    <source>
        <dbReference type="ARBA" id="ARBA00022737"/>
    </source>
</evidence>
<evidence type="ECO:0000256" key="2">
    <source>
        <dbReference type="ARBA" id="ARBA00022556"/>
    </source>
</evidence>
<organism evidence="9">
    <name type="scientific">hydrothermal vent metagenome</name>
    <dbReference type="NCBI Taxonomy" id="652676"/>
    <lineage>
        <taxon>unclassified sequences</taxon>
        <taxon>metagenomes</taxon>
        <taxon>ecological metagenomes</taxon>
    </lineage>
</organism>
<dbReference type="InterPro" id="IPR020573">
    <property type="entry name" value="UDP_GlcNAc_AcTrfase_non-rep"/>
</dbReference>
<dbReference type="EC" id="2.3.1.191" evidence="9"/>
<evidence type="ECO:0000259" key="8">
    <source>
        <dbReference type="Pfam" id="PF25087"/>
    </source>
</evidence>
<feature type="domain" description="Mannose-1-phosphate guanyltransferase C-terminal" evidence="8">
    <location>
        <begin position="101"/>
        <end position="179"/>
    </location>
</feature>
<dbReference type="Gene3D" id="2.160.10.10">
    <property type="entry name" value="Hexapeptide repeat proteins"/>
    <property type="match status" value="1"/>
</dbReference>
<evidence type="ECO:0000259" key="7">
    <source>
        <dbReference type="Pfam" id="PF04613"/>
    </source>
</evidence>
<dbReference type="NCBIfam" id="NF002060">
    <property type="entry name" value="PRK00892.1"/>
    <property type="match status" value="1"/>
</dbReference>
<evidence type="ECO:0000256" key="1">
    <source>
        <dbReference type="ARBA" id="ARBA00022516"/>
    </source>
</evidence>
<feature type="domain" description="UDP-3-O-[3-hydroxymyristoyl] glucosamine N-acyltransferase non-repeat region" evidence="7">
    <location>
        <begin position="22"/>
        <end position="87"/>
    </location>
</feature>
<evidence type="ECO:0000256" key="6">
    <source>
        <dbReference type="ARBA" id="ARBA00023315"/>
    </source>
</evidence>
<sequence>MAVTLLELSKVVNGEVVGDDSCVINSVATLSSALEGQISFLSNNKFKNELANTKASAIILKTVDPENYMGNCIIVQDPLVAYAKIAAILHPLPESTGEFHESAVIHPSAKIADNCTIGANCVIAENANIAQNTIIESGCYIGRDCVIGEDSRIYPNVVIKHGSLIGNRCIIDSGTVIGSDGFGNANENGHWVKIPQIGIVIVGNDVQIGSNVVIDRGAIENTVIHDGVVMDNLIHVAHNVSIGENSAVAGCVGIAGSTVIGKNCMFAGQVGISGHIKIADNVTLTGASNAFQSIKEAGVYSSGTPLEPFRQWQKSNFRFKKLDDMARKIKDLEKMIKELK</sequence>
<keyword evidence="2" id="KW-0441">Lipid A biosynthesis</keyword>
<keyword evidence="5" id="KW-0443">Lipid metabolism</keyword>
<name>A0A3B1AL64_9ZZZZ</name>
<dbReference type="EMBL" id="UOFS01000013">
    <property type="protein sequence ID" value="VAW93386.1"/>
    <property type="molecule type" value="Genomic_DNA"/>
</dbReference>
<dbReference type="GO" id="GO:0016410">
    <property type="term" value="F:N-acyltransferase activity"/>
    <property type="evidence" value="ECO:0007669"/>
    <property type="project" value="InterPro"/>
</dbReference>
<dbReference type="GO" id="GO:0103118">
    <property type="term" value="F:UDP-3-O-[(3R)-3-hydroxyacyl]-glucosamine N-acyltransferase activity"/>
    <property type="evidence" value="ECO:0007669"/>
    <property type="project" value="UniProtKB-EC"/>
</dbReference>
<dbReference type="InterPro" id="IPR007691">
    <property type="entry name" value="LpxD"/>
</dbReference>
<dbReference type="SUPFAM" id="SSF51161">
    <property type="entry name" value="Trimeric LpxA-like enzymes"/>
    <property type="match status" value="1"/>
</dbReference>
<dbReference type="PANTHER" id="PTHR43378">
    <property type="entry name" value="UDP-3-O-ACYLGLUCOSAMINE N-ACYLTRANSFERASE"/>
    <property type="match status" value="1"/>
</dbReference>
<evidence type="ECO:0000313" key="9">
    <source>
        <dbReference type="EMBL" id="VAW93386.1"/>
    </source>
</evidence>
<dbReference type="Gene3D" id="3.40.1390.10">
    <property type="entry name" value="MurE/MurF, N-terminal domain"/>
    <property type="match status" value="1"/>
</dbReference>
<keyword evidence="4" id="KW-0677">Repeat</keyword>
<evidence type="ECO:0000256" key="3">
    <source>
        <dbReference type="ARBA" id="ARBA00022679"/>
    </source>
</evidence>
<dbReference type="CDD" id="cd03352">
    <property type="entry name" value="LbH_LpxD"/>
    <property type="match status" value="1"/>
</dbReference>
<dbReference type="GO" id="GO:0009245">
    <property type="term" value="P:lipid A biosynthetic process"/>
    <property type="evidence" value="ECO:0007669"/>
    <property type="project" value="UniProtKB-KW"/>
</dbReference>
<dbReference type="PANTHER" id="PTHR43378:SF2">
    <property type="entry name" value="UDP-3-O-ACYLGLUCOSAMINE N-ACYLTRANSFERASE 1, MITOCHONDRIAL-RELATED"/>
    <property type="match status" value="1"/>
</dbReference>
<keyword evidence="1" id="KW-0444">Lipid biosynthesis</keyword>
<dbReference type="Pfam" id="PF04613">
    <property type="entry name" value="LpxD"/>
    <property type="match status" value="1"/>
</dbReference>
<keyword evidence="3 9" id="KW-0808">Transferase</keyword>
<dbReference type="AlphaFoldDB" id="A0A3B1AL64"/>
<dbReference type="InterPro" id="IPR056729">
    <property type="entry name" value="GMPPB_C"/>
</dbReference>